<evidence type="ECO:0000313" key="1">
    <source>
        <dbReference type="EMBL" id="MED6258438.1"/>
    </source>
</evidence>
<name>A0ABU7C6F0_9TELE</name>
<comment type="caution">
    <text evidence="1">The sequence shown here is derived from an EMBL/GenBank/DDBJ whole genome shotgun (WGS) entry which is preliminary data.</text>
</comment>
<dbReference type="EMBL" id="JAHUTI010080541">
    <property type="protein sequence ID" value="MED6258438.1"/>
    <property type="molecule type" value="Genomic_DNA"/>
</dbReference>
<accession>A0ABU7C6F0</accession>
<sequence>MADGVCYCKYCFDSCISVATFQLLPFTVTTRTRFFEKKKSIDSCVYQSKNAGLELKQKLHLPECCQNLHVLPEAVCHPCTELQVDKGCHRALLNSLVGGRTVRSPK</sequence>
<evidence type="ECO:0000313" key="2">
    <source>
        <dbReference type="Proteomes" id="UP001345963"/>
    </source>
</evidence>
<protein>
    <submittedName>
        <fullName evidence="1">Uncharacterized protein</fullName>
    </submittedName>
</protein>
<keyword evidence="2" id="KW-1185">Reference proteome</keyword>
<proteinExistence type="predicted"/>
<organism evidence="1 2">
    <name type="scientific">Ataeniobius toweri</name>
    <dbReference type="NCBI Taxonomy" id="208326"/>
    <lineage>
        <taxon>Eukaryota</taxon>
        <taxon>Metazoa</taxon>
        <taxon>Chordata</taxon>
        <taxon>Craniata</taxon>
        <taxon>Vertebrata</taxon>
        <taxon>Euteleostomi</taxon>
        <taxon>Actinopterygii</taxon>
        <taxon>Neopterygii</taxon>
        <taxon>Teleostei</taxon>
        <taxon>Neoteleostei</taxon>
        <taxon>Acanthomorphata</taxon>
        <taxon>Ovalentaria</taxon>
        <taxon>Atherinomorphae</taxon>
        <taxon>Cyprinodontiformes</taxon>
        <taxon>Goodeidae</taxon>
        <taxon>Ataeniobius</taxon>
    </lineage>
</organism>
<reference evidence="1 2" key="1">
    <citation type="submission" date="2021-07" db="EMBL/GenBank/DDBJ databases">
        <authorList>
            <person name="Palmer J.M."/>
        </authorList>
    </citation>
    <scope>NUCLEOTIDE SEQUENCE [LARGE SCALE GENOMIC DNA]</scope>
    <source>
        <strain evidence="1 2">AT_MEX2019</strain>
        <tissue evidence="1">Muscle</tissue>
    </source>
</reference>
<gene>
    <name evidence="1" type="ORF">ATANTOWER_007453</name>
</gene>
<dbReference type="Proteomes" id="UP001345963">
    <property type="component" value="Unassembled WGS sequence"/>
</dbReference>